<name>A0ACB9RWU4_9MYRT</name>
<accession>A0ACB9RWU4</accession>
<proteinExistence type="predicted"/>
<evidence type="ECO:0000313" key="2">
    <source>
        <dbReference type="Proteomes" id="UP001057402"/>
    </source>
</evidence>
<gene>
    <name evidence="1" type="ORF">MLD38_006588</name>
</gene>
<reference evidence="2" key="1">
    <citation type="journal article" date="2023" name="Front. Plant Sci.">
        <title>Chromosomal-level genome assembly of Melastoma candidum provides insights into trichome evolution.</title>
        <authorList>
            <person name="Zhong Y."/>
            <person name="Wu W."/>
            <person name="Sun C."/>
            <person name="Zou P."/>
            <person name="Liu Y."/>
            <person name="Dai S."/>
            <person name="Zhou R."/>
        </authorList>
    </citation>
    <scope>NUCLEOTIDE SEQUENCE [LARGE SCALE GENOMIC DNA]</scope>
</reference>
<keyword evidence="2" id="KW-1185">Reference proteome</keyword>
<organism evidence="1 2">
    <name type="scientific">Melastoma candidum</name>
    <dbReference type="NCBI Taxonomy" id="119954"/>
    <lineage>
        <taxon>Eukaryota</taxon>
        <taxon>Viridiplantae</taxon>
        <taxon>Streptophyta</taxon>
        <taxon>Embryophyta</taxon>
        <taxon>Tracheophyta</taxon>
        <taxon>Spermatophyta</taxon>
        <taxon>Magnoliopsida</taxon>
        <taxon>eudicotyledons</taxon>
        <taxon>Gunneridae</taxon>
        <taxon>Pentapetalae</taxon>
        <taxon>rosids</taxon>
        <taxon>malvids</taxon>
        <taxon>Myrtales</taxon>
        <taxon>Melastomataceae</taxon>
        <taxon>Melastomatoideae</taxon>
        <taxon>Melastomateae</taxon>
        <taxon>Melastoma</taxon>
    </lineage>
</organism>
<sequence>MRGIISDLFKEWPCQSRINKILLHSTERWLSRVQLNTVSVFLTILQEDENIGSLKVMDNSGSFLAIDPQAWHVPHQSRRHGCGKYPIWSYLKSHSD</sequence>
<dbReference type="Proteomes" id="UP001057402">
    <property type="component" value="Chromosome 3"/>
</dbReference>
<evidence type="ECO:0000313" key="1">
    <source>
        <dbReference type="EMBL" id="KAI4380392.1"/>
    </source>
</evidence>
<comment type="caution">
    <text evidence="1">The sequence shown here is derived from an EMBL/GenBank/DDBJ whole genome shotgun (WGS) entry which is preliminary data.</text>
</comment>
<dbReference type="EMBL" id="CM042882">
    <property type="protein sequence ID" value="KAI4380392.1"/>
    <property type="molecule type" value="Genomic_DNA"/>
</dbReference>
<protein>
    <submittedName>
        <fullName evidence="1">Uncharacterized protein</fullName>
    </submittedName>
</protein>